<evidence type="ECO:0000256" key="2">
    <source>
        <dbReference type="ARBA" id="ARBA00023235"/>
    </source>
</evidence>
<dbReference type="Pfam" id="PF01678">
    <property type="entry name" value="DAP_epimerase"/>
    <property type="match status" value="2"/>
</dbReference>
<dbReference type="Proteomes" id="UP000199409">
    <property type="component" value="Unassembled WGS sequence"/>
</dbReference>
<feature type="binding site" evidence="3">
    <location>
        <position position="209"/>
    </location>
    <ligand>
        <name>substrate</name>
    </ligand>
</feature>
<name>A0A1H4D2G6_9BACT</name>
<dbReference type="RefSeq" id="WP_217637522.1">
    <property type="nucleotide sequence ID" value="NZ_FNQN01000009.1"/>
</dbReference>
<accession>A0A1H4D2G6</accession>
<dbReference type="PANTHER" id="PTHR31689:SF0">
    <property type="entry name" value="DIAMINOPIMELATE EPIMERASE"/>
    <property type="match status" value="1"/>
</dbReference>
<dbReference type="InterPro" id="IPR001653">
    <property type="entry name" value="DAP_epimerase_DapF"/>
</dbReference>
<feature type="binding site" evidence="3">
    <location>
        <position position="62"/>
    </location>
    <ligand>
        <name>substrate</name>
    </ligand>
</feature>
<feature type="binding site" evidence="3">
    <location>
        <begin position="96"/>
        <end position="97"/>
    </location>
    <ligand>
        <name>substrate</name>
    </ligand>
</feature>
<keyword evidence="3" id="KW-0028">Amino-acid biosynthesis</keyword>
<dbReference type="HAMAP" id="MF_00197">
    <property type="entry name" value="DAP_epimerase"/>
    <property type="match status" value="1"/>
</dbReference>
<keyword evidence="2 3" id="KW-0413">Isomerase</keyword>
<feature type="site" description="Could be important to modulate the pK values of the two catalytic cysteine residues" evidence="3">
    <location>
        <position position="227"/>
    </location>
</feature>
<feature type="active site" description="Proton donor" evidence="3">
    <location>
        <position position="95"/>
    </location>
</feature>
<feature type="binding site" evidence="3">
    <location>
        <position position="29"/>
    </location>
    <ligand>
        <name>substrate</name>
    </ligand>
</feature>
<feature type="binding site" evidence="3">
    <location>
        <begin position="237"/>
        <end position="238"/>
    </location>
    <ligand>
        <name>substrate</name>
    </ligand>
</feature>
<organism evidence="5 6">
    <name type="scientific">Desulfuromusa kysingii</name>
    <dbReference type="NCBI Taxonomy" id="37625"/>
    <lineage>
        <taxon>Bacteria</taxon>
        <taxon>Pseudomonadati</taxon>
        <taxon>Thermodesulfobacteriota</taxon>
        <taxon>Desulfuromonadia</taxon>
        <taxon>Desulfuromonadales</taxon>
        <taxon>Geopsychrobacteraceae</taxon>
        <taxon>Desulfuromusa</taxon>
    </lineage>
</organism>
<dbReference type="GO" id="GO:0009089">
    <property type="term" value="P:lysine biosynthetic process via diaminopimelate"/>
    <property type="evidence" value="ECO:0007669"/>
    <property type="project" value="UniProtKB-UniRule"/>
</dbReference>
<comment type="similarity">
    <text evidence="1 3">Belongs to the diaminopimelate epimerase family.</text>
</comment>
<comment type="subunit">
    <text evidence="3">Homodimer.</text>
</comment>
<comment type="function">
    <text evidence="3">Catalyzes the stereoinversion of LL-2,6-diaminopimelate (L,L-DAP) to meso-diaminopimelate (meso-DAP), a precursor of L-lysine and an essential component of the bacterial peptidoglycan.</text>
</comment>
<comment type="pathway">
    <text evidence="3">Amino-acid biosynthesis; L-lysine biosynthesis via DAP pathway; DL-2,6-diaminopimelate from LL-2,6-diaminopimelate: step 1/1.</text>
</comment>
<dbReference type="GO" id="GO:0005829">
    <property type="term" value="C:cytosol"/>
    <property type="evidence" value="ECO:0007669"/>
    <property type="project" value="TreeGrafter"/>
</dbReference>
<keyword evidence="3" id="KW-0963">Cytoplasm</keyword>
<reference evidence="5 6" key="1">
    <citation type="submission" date="2016-10" db="EMBL/GenBank/DDBJ databases">
        <authorList>
            <person name="de Groot N.N."/>
        </authorList>
    </citation>
    <scope>NUCLEOTIDE SEQUENCE [LARGE SCALE GENOMIC DNA]</scope>
    <source>
        <strain evidence="5 6">DSM 7343</strain>
    </source>
</reference>
<evidence type="ECO:0000256" key="1">
    <source>
        <dbReference type="ARBA" id="ARBA00010219"/>
    </source>
</evidence>
<evidence type="ECO:0000256" key="3">
    <source>
        <dbReference type="HAMAP-Rule" id="MF_00197"/>
    </source>
</evidence>
<gene>
    <name evidence="3" type="primary">dapF</name>
    <name evidence="5" type="ORF">SAMN05660420_02796</name>
</gene>
<dbReference type="Gene3D" id="3.10.310.10">
    <property type="entry name" value="Diaminopimelate Epimerase, Chain A, domain 1"/>
    <property type="match status" value="2"/>
</dbReference>
<protein>
    <recommendedName>
        <fullName evidence="3 4">Diaminopimelate epimerase</fullName>
        <shortName evidence="3">DAP epimerase</shortName>
        <ecNumber evidence="3 4">5.1.1.7</ecNumber>
    </recommendedName>
    <alternativeName>
        <fullName evidence="3">PLP-independent amino acid racemase</fullName>
    </alternativeName>
</protein>
<evidence type="ECO:0000313" key="5">
    <source>
        <dbReference type="EMBL" id="SEA66778.1"/>
    </source>
</evidence>
<dbReference type="SUPFAM" id="SSF54506">
    <property type="entry name" value="Diaminopimelate epimerase-like"/>
    <property type="match status" value="2"/>
</dbReference>
<evidence type="ECO:0000256" key="4">
    <source>
        <dbReference type="NCBIfam" id="TIGR00652"/>
    </source>
</evidence>
<comment type="catalytic activity">
    <reaction evidence="3">
        <text>(2S,6S)-2,6-diaminopimelate = meso-2,6-diaminopimelate</text>
        <dbReference type="Rhea" id="RHEA:15393"/>
        <dbReference type="ChEBI" id="CHEBI:57609"/>
        <dbReference type="ChEBI" id="CHEBI:57791"/>
        <dbReference type="EC" id="5.1.1.7"/>
    </reaction>
</comment>
<feature type="site" description="Could be important to modulate the pK values of the two catalytic cysteine residues" evidence="3">
    <location>
        <position position="178"/>
    </location>
</feature>
<dbReference type="EC" id="5.1.1.7" evidence="3 4"/>
<comment type="subcellular location">
    <subcellularLocation>
        <location evidence="3">Cytoplasm</location>
    </subcellularLocation>
</comment>
<feature type="binding site" evidence="3">
    <location>
        <position position="176"/>
    </location>
    <ligand>
        <name>substrate</name>
    </ligand>
</feature>
<feature type="binding site" evidence="3">
    <location>
        <position position="86"/>
    </location>
    <ligand>
        <name>substrate</name>
    </ligand>
</feature>
<dbReference type="NCBIfam" id="TIGR00652">
    <property type="entry name" value="DapF"/>
    <property type="match status" value="1"/>
</dbReference>
<dbReference type="PANTHER" id="PTHR31689">
    <property type="entry name" value="DIAMINOPIMELATE EPIMERASE, CHLOROPLASTIC"/>
    <property type="match status" value="1"/>
</dbReference>
<dbReference type="UniPathway" id="UPA00034">
    <property type="reaction ID" value="UER00025"/>
</dbReference>
<dbReference type="EMBL" id="FNQN01000009">
    <property type="protein sequence ID" value="SEA66778.1"/>
    <property type="molecule type" value="Genomic_DNA"/>
</dbReference>
<feature type="active site" description="Proton acceptor" evidence="3">
    <location>
        <position position="236"/>
    </location>
</feature>
<dbReference type="STRING" id="37625.SAMN05660420_02796"/>
<dbReference type="AlphaFoldDB" id="A0A1H4D2G6"/>
<feature type="binding site" evidence="3">
    <location>
        <begin position="227"/>
        <end position="228"/>
    </location>
    <ligand>
        <name>substrate</name>
    </ligand>
</feature>
<sequence>MMNQYPFRKILPQIGSMGRPFLKMHGLRNHFIIVDGREQPFKPTIAAISRICDPHEGVGAEQLLIIENPTTAGRNKGAEALMRIINIDGREAEACGNATRCVAYLILEEKNAEKIILETITGTLECWRAGEQRVSVNMGHISKDWWKIPLSEAQDTCHLDISNGPLKNPVALNIGNPHVVFFVNDLKTIVMEDLCPAIQTDPLFPNQINVGVAQMVTDSHMLLAVYERPGILTEACGSGACVAFYAARLRGLTDRDKMTVELPAGPIEVAIQPDDSVVMTGPVAFCFGGFLLEK</sequence>
<proteinExistence type="inferred from homology"/>
<dbReference type="GO" id="GO:0008837">
    <property type="term" value="F:diaminopimelate epimerase activity"/>
    <property type="evidence" value="ECO:0007669"/>
    <property type="project" value="UniProtKB-UniRule"/>
</dbReference>
<keyword evidence="3" id="KW-0457">Lysine biosynthesis</keyword>
<keyword evidence="6" id="KW-1185">Reference proteome</keyword>
<evidence type="ECO:0000313" key="6">
    <source>
        <dbReference type="Proteomes" id="UP000199409"/>
    </source>
</evidence>